<dbReference type="Gramene" id="OMO50541">
    <property type="protein sequence ID" value="OMO50541"/>
    <property type="gene ID" value="CCACVL1_30379"/>
</dbReference>
<feature type="region of interest" description="Disordered" evidence="1">
    <location>
        <begin position="1"/>
        <end position="20"/>
    </location>
</feature>
<dbReference type="Proteomes" id="UP000188268">
    <property type="component" value="Unassembled WGS sequence"/>
</dbReference>
<dbReference type="AlphaFoldDB" id="A0A1R3FXH4"/>
<protein>
    <submittedName>
        <fullName evidence="2">Uncharacterized protein</fullName>
    </submittedName>
</protein>
<proteinExistence type="predicted"/>
<accession>A0A1R3FXH4</accession>
<evidence type="ECO:0000313" key="3">
    <source>
        <dbReference type="Proteomes" id="UP000188268"/>
    </source>
</evidence>
<reference evidence="2 3" key="1">
    <citation type="submission" date="2013-09" db="EMBL/GenBank/DDBJ databases">
        <title>Corchorus capsularis genome sequencing.</title>
        <authorList>
            <person name="Alam M."/>
            <person name="Haque M.S."/>
            <person name="Islam M.S."/>
            <person name="Emdad E.M."/>
            <person name="Islam M.M."/>
            <person name="Ahmed B."/>
            <person name="Halim A."/>
            <person name="Hossen Q.M.M."/>
            <person name="Hossain M.Z."/>
            <person name="Ahmed R."/>
            <person name="Khan M.M."/>
            <person name="Islam R."/>
            <person name="Rashid M.M."/>
            <person name="Khan S.A."/>
            <person name="Rahman M.S."/>
            <person name="Alam M."/>
        </authorList>
    </citation>
    <scope>NUCLEOTIDE SEQUENCE [LARGE SCALE GENOMIC DNA]</scope>
    <source>
        <strain evidence="3">cv. CVL-1</strain>
        <tissue evidence="2">Whole seedling</tissue>
    </source>
</reference>
<gene>
    <name evidence="2" type="ORF">CCACVL1_30379</name>
</gene>
<organism evidence="2 3">
    <name type="scientific">Corchorus capsularis</name>
    <name type="common">Jute</name>
    <dbReference type="NCBI Taxonomy" id="210143"/>
    <lineage>
        <taxon>Eukaryota</taxon>
        <taxon>Viridiplantae</taxon>
        <taxon>Streptophyta</taxon>
        <taxon>Embryophyta</taxon>
        <taxon>Tracheophyta</taxon>
        <taxon>Spermatophyta</taxon>
        <taxon>Magnoliopsida</taxon>
        <taxon>eudicotyledons</taxon>
        <taxon>Gunneridae</taxon>
        <taxon>Pentapetalae</taxon>
        <taxon>rosids</taxon>
        <taxon>malvids</taxon>
        <taxon>Malvales</taxon>
        <taxon>Malvaceae</taxon>
        <taxon>Grewioideae</taxon>
        <taxon>Apeibeae</taxon>
        <taxon>Corchorus</taxon>
    </lineage>
</organism>
<name>A0A1R3FXH4_COCAP</name>
<evidence type="ECO:0000256" key="1">
    <source>
        <dbReference type="SAM" id="MobiDB-lite"/>
    </source>
</evidence>
<keyword evidence="3" id="KW-1185">Reference proteome</keyword>
<dbReference type="EMBL" id="AWWV01016114">
    <property type="protein sequence ID" value="OMO50541.1"/>
    <property type="molecule type" value="Genomic_DNA"/>
</dbReference>
<sequence>MDPKDPNNPRKQIGANKNLA</sequence>
<evidence type="ECO:0000313" key="2">
    <source>
        <dbReference type="EMBL" id="OMO50541.1"/>
    </source>
</evidence>
<comment type="caution">
    <text evidence="2">The sequence shown here is derived from an EMBL/GenBank/DDBJ whole genome shotgun (WGS) entry which is preliminary data.</text>
</comment>